<evidence type="ECO:0000256" key="1">
    <source>
        <dbReference type="ARBA" id="ARBA00001342"/>
    </source>
</evidence>
<dbReference type="EMBL" id="WHOD01000121">
    <property type="protein sequence ID" value="NOU97824.1"/>
    <property type="molecule type" value="Genomic_DNA"/>
</dbReference>
<comment type="similarity">
    <text evidence="3">Belongs to the class II aldolase/RraA-like family.</text>
</comment>
<evidence type="ECO:0000256" key="8">
    <source>
        <dbReference type="ARBA" id="ARBA00025046"/>
    </source>
</evidence>
<dbReference type="AlphaFoldDB" id="A0A972K2K1"/>
<name>A0A972K2K1_9BACL</name>
<keyword evidence="13" id="KW-0460">Magnesium</keyword>
<evidence type="ECO:0000256" key="4">
    <source>
        <dbReference type="ARBA" id="ARBA00011233"/>
    </source>
</evidence>
<dbReference type="EC" id="4.1.1.112" evidence="6"/>
<evidence type="ECO:0000256" key="3">
    <source>
        <dbReference type="ARBA" id="ARBA00008621"/>
    </source>
</evidence>
<comment type="subunit">
    <text evidence="4">Homotrimer.</text>
</comment>
<dbReference type="PANTHER" id="PTHR33254:SF4">
    <property type="entry name" value="4-HYDROXY-4-METHYL-2-OXOGLUTARATE ALDOLASE 3-RELATED"/>
    <property type="match status" value="1"/>
</dbReference>
<evidence type="ECO:0000256" key="5">
    <source>
        <dbReference type="ARBA" id="ARBA00012213"/>
    </source>
</evidence>
<evidence type="ECO:0000256" key="2">
    <source>
        <dbReference type="ARBA" id="ARBA00001968"/>
    </source>
</evidence>
<evidence type="ECO:0000256" key="11">
    <source>
        <dbReference type="ARBA" id="ARBA00032305"/>
    </source>
</evidence>
<feature type="binding site" evidence="13">
    <location>
        <position position="112"/>
    </location>
    <ligand>
        <name>Mg(2+)</name>
        <dbReference type="ChEBI" id="CHEBI:18420"/>
    </ligand>
</feature>
<dbReference type="Gene3D" id="3.50.30.40">
    <property type="entry name" value="Ribonuclease E inhibitor RraA/RraA-like"/>
    <property type="match status" value="1"/>
</dbReference>
<accession>A0A972K2K1</accession>
<gene>
    <name evidence="14" type="ORF">GC093_32030</name>
</gene>
<dbReference type="Pfam" id="PF03737">
    <property type="entry name" value="RraA-like"/>
    <property type="match status" value="1"/>
</dbReference>
<dbReference type="GO" id="GO:0046872">
    <property type="term" value="F:metal ion binding"/>
    <property type="evidence" value="ECO:0007669"/>
    <property type="project" value="UniProtKB-KW"/>
</dbReference>
<evidence type="ECO:0000256" key="13">
    <source>
        <dbReference type="PIRSR" id="PIRSR605493-1"/>
    </source>
</evidence>
<proteinExistence type="inferred from homology"/>
<dbReference type="PANTHER" id="PTHR33254">
    <property type="entry name" value="4-HYDROXY-4-METHYL-2-OXOGLUTARATE ALDOLASE 3-RELATED"/>
    <property type="match status" value="1"/>
</dbReference>
<dbReference type="SUPFAM" id="SSF89562">
    <property type="entry name" value="RraA-like"/>
    <property type="match status" value="1"/>
</dbReference>
<evidence type="ECO:0000256" key="7">
    <source>
        <dbReference type="ARBA" id="ARBA00016549"/>
    </source>
</evidence>
<evidence type="ECO:0000313" key="14">
    <source>
        <dbReference type="EMBL" id="NOU97824.1"/>
    </source>
</evidence>
<sequence>MEGITLKHNIIDQFQQIPTTCISDAMQGMNNLDPRVKPLTEEYRIAGRALTVQMPVGDNMAVLRAIREAKPGDILVVDAKGDEYRAIAGDFVVGMAQSLGIKGIIVDGTIRDILGIKKLHFPVFSRGTTAVASGKAGGGEINIPISCGGAPVHPGDIVVGDADGVVVVSQALEQEVLRNALAKLDKDNMRAAQYSGNPEKIIQYLDEIIGTAQ</sequence>
<dbReference type="CDD" id="cd16841">
    <property type="entry name" value="RraA_family"/>
    <property type="match status" value="1"/>
</dbReference>
<keyword evidence="13" id="KW-0479">Metal-binding</keyword>
<evidence type="ECO:0000313" key="15">
    <source>
        <dbReference type="Proteomes" id="UP000641588"/>
    </source>
</evidence>
<dbReference type="InterPro" id="IPR036704">
    <property type="entry name" value="RraA/RraA-like_sf"/>
</dbReference>
<evidence type="ECO:0000256" key="12">
    <source>
        <dbReference type="ARBA" id="ARBA00047973"/>
    </source>
</evidence>
<evidence type="ECO:0000256" key="10">
    <source>
        <dbReference type="ARBA" id="ARBA00030169"/>
    </source>
</evidence>
<evidence type="ECO:0000256" key="9">
    <source>
        <dbReference type="ARBA" id="ARBA00029596"/>
    </source>
</evidence>
<comment type="cofactor">
    <cofactor evidence="2">
        <name>a divalent metal cation</name>
        <dbReference type="ChEBI" id="CHEBI:60240"/>
    </cofactor>
</comment>
<keyword evidence="15" id="KW-1185">Reference proteome</keyword>
<comment type="catalytic activity">
    <reaction evidence="1">
        <text>4-hydroxy-4-methyl-2-oxoglutarate = 2 pyruvate</text>
        <dbReference type="Rhea" id="RHEA:22748"/>
        <dbReference type="ChEBI" id="CHEBI:15361"/>
        <dbReference type="ChEBI" id="CHEBI:58276"/>
        <dbReference type="EC" id="4.1.3.17"/>
    </reaction>
</comment>
<comment type="caution">
    <text evidence="14">The sequence shown here is derived from an EMBL/GenBank/DDBJ whole genome shotgun (WGS) entry which is preliminary data.</text>
</comment>
<protein>
    <recommendedName>
        <fullName evidence="7">Putative 4-hydroxy-4-methyl-2-oxoglutarate aldolase</fullName>
        <ecNumber evidence="6">4.1.1.112</ecNumber>
        <ecNumber evidence="5">4.1.3.17</ecNumber>
    </recommendedName>
    <alternativeName>
        <fullName evidence="11">Oxaloacetate decarboxylase</fullName>
    </alternativeName>
    <alternativeName>
        <fullName evidence="9">Regulator of ribonuclease activity homolog</fullName>
    </alternativeName>
    <alternativeName>
        <fullName evidence="10">RraA-like protein</fullName>
    </alternativeName>
</protein>
<evidence type="ECO:0000256" key="6">
    <source>
        <dbReference type="ARBA" id="ARBA00012947"/>
    </source>
</evidence>
<comment type="catalytic activity">
    <reaction evidence="12">
        <text>oxaloacetate + H(+) = pyruvate + CO2</text>
        <dbReference type="Rhea" id="RHEA:15641"/>
        <dbReference type="ChEBI" id="CHEBI:15361"/>
        <dbReference type="ChEBI" id="CHEBI:15378"/>
        <dbReference type="ChEBI" id="CHEBI:16452"/>
        <dbReference type="ChEBI" id="CHEBI:16526"/>
        <dbReference type="EC" id="4.1.1.112"/>
    </reaction>
</comment>
<organism evidence="14 15">
    <name type="scientific">Paenibacillus foliorum</name>
    <dbReference type="NCBI Taxonomy" id="2654974"/>
    <lineage>
        <taxon>Bacteria</taxon>
        <taxon>Bacillati</taxon>
        <taxon>Bacillota</taxon>
        <taxon>Bacilli</taxon>
        <taxon>Bacillales</taxon>
        <taxon>Paenibacillaceae</taxon>
        <taxon>Paenibacillus</taxon>
    </lineage>
</organism>
<reference evidence="14" key="1">
    <citation type="submission" date="2019-10" db="EMBL/GenBank/DDBJ databases">
        <title>Description of Paenibacillus glebae sp. nov.</title>
        <authorList>
            <person name="Carlier A."/>
            <person name="Qi S."/>
        </authorList>
    </citation>
    <scope>NUCLEOTIDE SEQUENCE</scope>
    <source>
        <strain evidence="14">LMG 31456</strain>
    </source>
</reference>
<dbReference type="EC" id="4.1.3.17" evidence="5"/>
<feature type="binding site" evidence="13">
    <location>
        <position position="111"/>
    </location>
    <ligand>
        <name>substrate</name>
    </ligand>
</feature>
<dbReference type="Proteomes" id="UP000641588">
    <property type="component" value="Unassembled WGS sequence"/>
</dbReference>
<comment type="function">
    <text evidence="8">Catalyzes the aldol cleavage of 4-hydroxy-4-methyl-2-oxoglutarate (HMG) into 2 molecules of pyruvate. Also contains a secondary oxaloacetate (OAA) decarboxylase activity due to the common pyruvate enolate transition state formed following C-C bond cleavage in the retro-aldol and decarboxylation reactions.</text>
</comment>
<dbReference type="GO" id="GO:0008948">
    <property type="term" value="F:oxaloacetate decarboxylase activity"/>
    <property type="evidence" value="ECO:0007669"/>
    <property type="project" value="UniProtKB-EC"/>
</dbReference>
<comment type="cofactor">
    <cofactor evidence="13">
        <name>Mg(2+)</name>
        <dbReference type="ChEBI" id="CHEBI:18420"/>
    </cofactor>
</comment>
<dbReference type="InterPro" id="IPR005493">
    <property type="entry name" value="RraA/RraA-like"/>
</dbReference>
<feature type="binding site" evidence="13">
    <location>
        <begin position="89"/>
        <end position="92"/>
    </location>
    <ligand>
        <name>substrate</name>
    </ligand>
</feature>
<dbReference type="GO" id="GO:0047443">
    <property type="term" value="F:4-hydroxy-4-methyl-2-oxoglutarate aldolase activity"/>
    <property type="evidence" value="ECO:0007669"/>
    <property type="project" value="UniProtKB-EC"/>
</dbReference>